<protein>
    <submittedName>
        <fullName evidence="1">Gamma-mobile-trio protein GmtX</fullName>
    </submittedName>
</protein>
<reference evidence="1" key="1">
    <citation type="submission" date="2022-07" db="EMBL/GenBank/DDBJ databases">
        <title>Multi-strain Analysis of Pseudomonas putida Reveals Metabolic and Genetic Diversity.</title>
        <authorList>
            <person name="Monk J.M."/>
        </authorList>
    </citation>
    <scope>NUCLEOTIDE SEQUENCE</scope>
    <source>
        <strain evidence="1">17633</strain>
    </source>
</reference>
<evidence type="ECO:0000313" key="1">
    <source>
        <dbReference type="EMBL" id="MDD2116068.1"/>
    </source>
</evidence>
<sequence>MIDPQLIFEELVSQATKQQAKSLTVLHGVLEAHQKTKSRNFSIATIAKLSVAAGGPSASTIRNSGGFRFRQLIEAWAASVGTDRRMPTKSKEQGIPSDNELLQRIDDPALRAVFTQVMAERRRYLAELNLLKSQKDIVVDRRPNVVEIPQERESVQLLPSLTGVLSDMEITALRAAVSDDFFDRQGWMVTRAGQVKGDSGEIYKHGYVPAIRKILKEIE</sequence>
<evidence type="ECO:0000313" key="2">
    <source>
        <dbReference type="Proteomes" id="UP001150728"/>
    </source>
</evidence>
<accession>A0A9X4DK84</accession>
<comment type="caution">
    <text evidence="1">The sequence shown here is derived from an EMBL/GenBank/DDBJ whole genome shotgun (WGS) entry which is preliminary data.</text>
</comment>
<proteinExistence type="predicted"/>
<gene>
    <name evidence="1" type="primary">gmtX</name>
    <name evidence="1" type="ORF">NP554_30235</name>
</gene>
<dbReference type="Proteomes" id="UP001150728">
    <property type="component" value="Unassembled WGS sequence"/>
</dbReference>
<organism evidence="1 2">
    <name type="scientific">Pseudomonas asiatica</name>
    <dbReference type="NCBI Taxonomy" id="2219225"/>
    <lineage>
        <taxon>Bacteria</taxon>
        <taxon>Pseudomonadati</taxon>
        <taxon>Pseudomonadota</taxon>
        <taxon>Gammaproteobacteria</taxon>
        <taxon>Pseudomonadales</taxon>
        <taxon>Pseudomonadaceae</taxon>
        <taxon>Pseudomonas</taxon>
    </lineage>
</organism>
<dbReference type="AlphaFoldDB" id="A0A9X4DK84"/>
<dbReference type="RefSeq" id="WP_023663234.1">
    <property type="nucleotide sequence ID" value="NZ_JANIAM010000066.1"/>
</dbReference>
<name>A0A9X4DK84_9PSED</name>
<dbReference type="InterPro" id="IPR048061">
    <property type="entry name" value="GmtX-like"/>
</dbReference>
<dbReference type="NCBIfam" id="NF040692">
    <property type="entry name" value="recomb_assoc"/>
    <property type="match status" value="1"/>
</dbReference>
<dbReference type="EMBL" id="JANIAM010000066">
    <property type="protein sequence ID" value="MDD2116068.1"/>
    <property type="molecule type" value="Genomic_DNA"/>
</dbReference>